<proteinExistence type="predicted"/>
<feature type="compositionally biased region" description="Basic and acidic residues" evidence="1">
    <location>
        <begin position="452"/>
        <end position="466"/>
    </location>
</feature>
<keyword evidence="2" id="KW-0812">Transmembrane</keyword>
<comment type="caution">
    <text evidence="3">The sequence shown here is derived from an EMBL/GenBank/DDBJ whole genome shotgun (WGS) entry which is preliminary data.</text>
</comment>
<dbReference type="HOGENOM" id="CLU_423203_0_0_9"/>
<dbReference type="PATRIC" id="fig|1235802.3.peg.2789"/>
<organism evidence="3 4">
    <name type="scientific">Eubacterium plexicaudatum ASF492</name>
    <dbReference type="NCBI Taxonomy" id="1235802"/>
    <lineage>
        <taxon>Bacteria</taxon>
        <taxon>Bacillati</taxon>
        <taxon>Bacillota</taxon>
        <taxon>Clostridia</taxon>
        <taxon>Eubacteriales</taxon>
        <taxon>Eubacteriaceae</taxon>
        <taxon>Eubacterium</taxon>
    </lineage>
</organism>
<keyword evidence="2" id="KW-1133">Transmembrane helix</keyword>
<evidence type="ECO:0000256" key="1">
    <source>
        <dbReference type="SAM" id="MobiDB-lite"/>
    </source>
</evidence>
<evidence type="ECO:0000313" key="4">
    <source>
        <dbReference type="Proteomes" id="UP000012589"/>
    </source>
</evidence>
<dbReference type="Proteomes" id="UP000012589">
    <property type="component" value="Unassembled WGS sequence"/>
</dbReference>
<name>N2ADQ8_9FIRM</name>
<evidence type="ECO:0000256" key="2">
    <source>
        <dbReference type="SAM" id="Phobius"/>
    </source>
</evidence>
<protein>
    <submittedName>
        <fullName evidence="3">Uncharacterized protein</fullName>
    </submittedName>
</protein>
<keyword evidence="4" id="KW-1185">Reference proteome</keyword>
<feature type="transmembrane region" description="Helical" evidence="2">
    <location>
        <begin position="16"/>
        <end position="37"/>
    </location>
</feature>
<sequence length="647" mass="71897">MEQNENQYEQLDRTKIAFLIGGLLIILAAIILVIWLFTDRTNASTGEGEAVRITPDRIREISADVSEQVLDTLETEILADRIQKAVSEQLKGEKIYEILSDGDVKISAVGEDELRDIIAVLLADLGISQEGGLTEEQKKYIGLAVEDALREVLAQTGVTQLLTAEEKQRMEDSLRRELSEKMQTYIQSSTGRLTEQDLERLKNSLQVESMIRGEVEKITKQQLEALKAGVIASVKKSIKTPVKGVDYFTDADIKRIQKTVLQAANKELISQVEKLTAKIGEVRSLVDTLTKQIRELKTLDQQKQADIRKLQTSITNINQSIRHINAITEQLTEAVMVSGIHLEKVTGSGSEIQSAPVSAENLTIAQFVDILAGNDQVYTGAIQELNRMIRQLKDENMKQDEAFDKAVKELENSLDDNGKALEDAKAALEESDRQLKNQLDEQTTDFDKKLEEEKKERQEADGKLQEQADAADALTGDPQEAGKIEGDTVFQKIGAIVKILSKDGIGGLFDALQEIGGAQTVEEGMENLHTEVTDARSRVGELEKEKWFSDITLLAQPQQEGGSGYTYQESGSAYVYQIPLLTEEDQIRLEDADTSIVVEFKKPGRLPSNVALSTSGNALLVSFANQPTRNIEIVSIHVYKENRRNEQ</sequence>
<gene>
    <name evidence="3" type="ORF">C823_02642</name>
</gene>
<accession>N2ADQ8</accession>
<evidence type="ECO:0000313" key="3">
    <source>
        <dbReference type="EMBL" id="EMZ26146.1"/>
    </source>
</evidence>
<keyword evidence="2" id="KW-0472">Membrane</keyword>
<dbReference type="EMBL" id="AQFT01000085">
    <property type="protein sequence ID" value="EMZ26146.1"/>
    <property type="molecule type" value="Genomic_DNA"/>
</dbReference>
<dbReference type="AlphaFoldDB" id="N2ADQ8"/>
<feature type="region of interest" description="Disordered" evidence="1">
    <location>
        <begin position="452"/>
        <end position="482"/>
    </location>
</feature>
<reference evidence="3 4" key="1">
    <citation type="journal article" date="2014" name="Genome Announc.">
        <title>Draft genome sequences of the altered schaedler flora, a defined bacterial community from gnotobiotic mice.</title>
        <authorList>
            <person name="Wannemuehler M.J."/>
            <person name="Overstreet A.M."/>
            <person name="Ward D.V."/>
            <person name="Phillips G.J."/>
        </authorList>
    </citation>
    <scope>NUCLEOTIDE SEQUENCE [LARGE SCALE GENOMIC DNA]</scope>
    <source>
        <strain evidence="3 4">ASF492</strain>
    </source>
</reference>
<dbReference type="STRING" id="1235802.C823_02642"/>